<accession>A0A1I5F1S6</accession>
<dbReference type="RefSeq" id="WP_177193886.1">
    <property type="nucleotide sequence ID" value="NZ_FOVP01000018.1"/>
</dbReference>
<protein>
    <submittedName>
        <fullName evidence="1">Uncharacterized protein</fullName>
    </submittedName>
</protein>
<sequence length="58" mass="6554">MWILLEYGAWAISAGILLWMLADAARVNREFDEDTLLSSLEGIDELLEHGDVPEAKEH</sequence>
<proteinExistence type="predicted"/>
<dbReference type="STRING" id="1005928.SAMN04487859_11810"/>
<dbReference type="EMBL" id="FOVP01000018">
    <property type="protein sequence ID" value="SFO17712.1"/>
    <property type="molecule type" value="Genomic_DNA"/>
</dbReference>
<reference evidence="2" key="1">
    <citation type="submission" date="2016-10" db="EMBL/GenBank/DDBJ databases">
        <authorList>
            <person name="Varghese N."/>
            <person name="Submissions S."/>
        </authorList>
    </citation>
    <scope>NUCLEOTIDE SEQUENCE [LARGE SCALE GENOMIC DNA]</scope>
    <source>
        <strain evidence="2">DSM 28463</strain>
    </source>
</reference>
<evidence type="ECO:0000313" key="2">
    <source>
        <dbReference type="Proteomes" id="UP000198599"/>
    </source>
</evidence>
<name>A0A1I5F1S6_9RHOB</name>
<dbReference type="AlphaFoldDB" id="A0A1I5F1S6"/>
<keyword evidence="2" id="KW-1185">Reference proteome</keyword>
<dbReference type="Proteomes" id="UP000198599">
    <property type="component" value="Unassembled WGS sequence"/>
</dbReference>
<gene>
    <name evidence="1" type="ORF">SAMN04487859_11810</name>
</gene>
<evidence type="ECO:0000313" key="1">
    <source>
        <dbReference type="EMBL" id="SFO17712.1"/>
    </source>
</evidence>
<organism evidence="1 2">
    <name type="scientific">Roseovarius lutimaris</name>
    <dbReference type="NCBI Taxonomy" id="1005928"/>
    <lineage>
        <taxon>Bacteria</taxon>
        <taxon>Pseudomonadati</taxon>
        <taxon>Pseudomonadota</taxon>
        <taxon>Alphaproteobacteria</taxon>
        <taxon>Rhodobacterales</taxon>
        <taxon>Roseobacteraceae</taxon>
        <taxon>Roseovarius</taxon>
    </lineage>
</organism>